<reference evidence="1" key="1">
    <citation type="journal article" date="2011" name="PLoS ONE">
        <title>Ralstonia syzygii, the Blood Disease Bacterium and some Asian R. solanacearum strains form a single genomic species despite divergent lifestyles.</title>
        <authorList>
            <person name="Remenant B."/>
            <person name="de Cambiaire J.C."/>
            <person name="Cellier G."/>
            <person name="Jacobs J.M."/>
            <person name="Mangenot S."/>
            <person name="Barbe V."/>
            <person name="Lajus A."/>
            <person name="Vallenet D."/>
            <person name="Medigue C."/>
            <person name="Fegan M."/>
            <person name="Allen C."/>
            <person name="Prior P."/>
        </authorList>
    </citation>
    <scope>NUCLEOTIDE SEQUENCE</scope>
    <source>
        <strain evidence="1">R24</strain>
    </source>
</reference>
<evidence type="ECO:0000313" key="1">
    <source>
        <dbReference type="EMBL" id="CCA85254.1"/>
    </source>
</evidence>
<protein>
    <submittedName>
        <fullName evidence="1">Uncharacterized protein</fullName>
    </submittedName>
</protein>
<dbReference type="AlphaFoldDB" id="G2ZY60"/>
<dbReference type="EMBL" id="FR854086">
    <property type="protein sequence ID" value="CCA85254.1"/>
    <property type="molecule type" value="Genomic_DNA"/>
</dbReference>
<reference evidence="1" key="2">
    <citation type="submission" date="2011-04" db="EMBL/GenBank/DDBJ databases">
        <authorList>
            <person name="Genoscope - CEA"/>
        </authorList>
    </citation>
    <scope>NUCLEOTIDE SEQUENCE</scope>
    <source>
        <strain evidence="1">R24</strain>
    </source>
</reference>
<sequence>MHYNLMYTLTFAQIDCISITSIPMRVSSFYS</sequence>
<gene>
    <name evidence="1" type="ORF">RALSY_11263</name>
</gene>
<organism evidence="1">
    <name type="scientific">Ralstonia syzygii R24</name>
    <dbReference type="NCBI Taxonomy" id="907261"/>
    <lineage>
        <taxon>Bacteria</taxon>
        <taxon>Pseudomonadati</taxon>
        <taxon>Pseudomonadota</taxon>
        <taxon>Betaproteobacteria</taxon>
        <taxon>Burkholderiales</taxon>
        <taxon>Burkholderiaceae</taxon>
        <taxon>Ralstonia</taxon>
        <taxon>Ralstonia solanacearum species complex</taxon>
    </lineage>
</organism>
<accession>G2ZY60</accession>
<proteinExistence type="predicted"/>
<name>G2ZY60_9RALS</name>